<accession>A0A0V0JBU0</accession>
<keyword evidence="4" id="KW-0963">Cytoplasm</keyword>
<sequence length="484" mass="54743">MSVNSQSIKIRTKSVEKVLEPIILQLSELVNPQRQLNRPKGLSKSGDEILKLVKISIDEFVDRGKEILRECPKMADDFMIVLKDIQVTGDQLSEAISAFVAQPINEDLRKNVSRSARSLLSSVTRLLILADLVDVQRLQQCLQKLKEDVSCVKNTTDIGELTSLCTPIENALNELFALLQPRMKDLLNPTQREDLDLFQYCLRQACNMLLAASKAHLTHPELATAAANRVYCAQLVCDVIDKISDASNPTCLPEAPSPLLGQAVMSILQEIMDTVRCESAKEDNRNGAGLSRALDQLSVEITALENSANLGKRIHTALEASLQHLRNEINELLDVWEFQVSKTKTNSCRFCARRRGKCQNTSWNIKHASFLFCFWGFPPPLRVPHLVTILVQCWIENAAVCRRISPSPTLIPTLFTCESELMTPHRRSGLLPPSIHYRLLKLSELHFVRRKERWFGITLKFIFQSMYFATILNFRLFSEMAAPF</sequence>
<comment type="similarity">
    <text evidence="3">Belongs to the vinculin/alpha-catenin family.</text>
</comment>
<keyword evidence="6" id="KW-0965">Cell junction</keyword>
<dbReference type="PANTHER" id="PTHR18914:SF9">
    <property type="entry name" value="CATENIN ALPHA"/>
    <property type="match status" value="1"/>
</dbReference>
<evidence type="ECO:0000256" key="1">
    <source>
        <dbReference type="ARBA" id="ARBA00004282"/>
    </source>
</evidence>
<dbReference type="AlphaFoldDB" id="A0A0V0JBU0"/>
<evidence type="ECO:0000256" key="4">
    <source>
        <dbReference type="ARBA" id="ARBA00022490"/>
    </source>
</evidence>
<dbReference type="InterPro" id="IPR036723">
    <property type="entry name" value="Alpha-catenin/vinculin-like_sf"/>
</dbReference>
<dbReference type="GO" id="GO:0005912">
    <property type="term" value="C:adherens junction"/>
    <property type="evidence" value="ECO:0007669"/>
    <property type="project" value="TreeGrafter"/>
</dbReference>
<dbReference type="GO" id="GO:0051015">
    <property type="term" value="F:actin filament binding"/>
    <property type="evidence" value="ECO:0007669"/>
    <property type="project" value="InterPro"/>
</dbReference>
<dbReference type="PRINTS" id="PR00805">
    <property type="entry name" value="ALPHACATENIN"/>
</dbReference>
<dbReference type="GO" id="GO:0016342">
    <property type="term" value="C:catenin complex"/>
    <property type="evidence" value="ECO:0007669"/>
    <property type="project" value="TreeGrafter"/>
</dbReference>
<dbReference type="PANTHER" id="PTHR18914">
    <property type="entry name" value="ALPHA CATENIN"/>
    <property type="match status" value="1"/>
</dbReference>
<evidence type="ECO:0000256" key="6">
    <source>
        <dbReference type="ARBA" id="ARBA00022949"/>
    </source>
</evidence>
<evidence type="ECO:0000256" key="5">
    <source>
        <dbReference type="ARBA" id="ARBA00022889"/>
    </source>
</evidence>
<dbReference type="InterPro" id="IPR001033">
    <property type="entry name" value="Alpha_catenin"/>
</dbReference>
<dbReference type="Gene3D" id="1.20.120.230">
    <property type="entry name" value="Alpha-catenin/vinculin-like"/>
    <property type="match status" value="2"/>
</dbReference>
<dbReference type="GO" id="GO:0045296">
    <property type="term" value="F:cadherin binding"/>
    <property type="evidence" value="ECO:0007669"/>
    <property type="project" value="InterPro"/>
</dbReference>
<organism evidence="7">
    <name type="scientific">Schistocephalus solidus</name>
    <name type="common">Tapeworm</name>
    <dbReference type="NCBI Taxonomy" id="70667"/>
    <lineage>
        <taxon>Eukaryota</taxon>
        <taxon>Metazoa</taxon>
        <taxon>Spiralia</taxon>
        <taxon>Lophotrochozoa</taxon>
        <taxon>Platyhelminthes</taxon>
        <taxon>Cestoda</taxon>
        <taxon>Eucestoda</taxon>
        <taxon>Diphyllobothriidea</taxon>
        <taxon>Diphyllobothriidae</taxon>
        <taxon>Schistocephalus</taxon>
    </lineage>
</organism>
<keyword evidence="5" id="KW-0130">Cell adhesion</keyword>
<dbReference type="Pfam" id="PF01044">
    <property type="entry name" value="Vinculin"/>
    <property type="match status" value="1"/>
</dbReference>
<name>A0A0V0JBU0_SCHSO</name>
<dbReference type="EMBL" id="GEEE01000119">
    <property type="protein sequence ID" value="JAP63106.1"/>
    <property type="molecule type" value="Transcribed_RNA"/>
</dbReference>
<evidence type="ECO:0000256" key="3">
    <source>
        <dbReference type="ARBA" id="ARBA00008376"/>
    </source>
</evidence>
<reference evidence="7" key="1">
    <citation type="submission" date="2016-01" db="EMBL/GenBank/DDBJ databases">
        <title>Reference transcriptome for the parasite Schistocephalus solidus: insights into the molecular evolution of parasitism.</title>
        <authorList>
            <person name="Hebert F.O."/>
            <person name="Grambauer S."/>
            <person name="Barber I."/>
            <person name="Landry C.R."/>
            <person name="Aubin-Horth N."/>
        </authorList>
    </citation>
    <scope>NUCLEOTIDE SEQUENCE</scope>
</reference>
<proteinExistence type="inferred from homology"/>
<dbReference type="GO" id="GO:0016477">
    <property type="term" value="P:cell migration"/>
    <property type="evidence" value="ECO:0007669"/>
    <property type="project" value="TreeGrafter"/>
</dbReference>
<evidence type="ECO:0000256" key="2">
    <source>
        <dbReference type="ARBA" id="ARBA00004496"/>
    </source>
</evidence>
<dbReference type="InterPro" id="IPR006077">
    <property type="entry name" value="Vinculin/catenin"/>
</dbReference>
<dbReference type="GO" id="GO:0005737">
    <property type="term" value="C:cytoplasm"/>
    <property type="evidence" value="ECO:0007669"/>
    <property type="project" value="UniProtKB-SubCell"/>
</dbReference>
<comment type="subcellular location">
    <subcellularLocation>
        <location evidence="1">Cell junction</location>
    </subcellularLocation>
    <subcellularLocation>
        <location evidence="2">Cytoplasm</location>
    </subcellularLocation>
</comment>
<dbReference type="SUPFAM" id="SSF47220">
    <property type="entry name" value="alpha-catenin/vinculin-like"/>
    <property type="match status" value="1"/>
</dbReference>
<dbReference type="GO" id="GO:0008013">
    <property type="term" value="F:beta-catenin binding"/>
    <property type="evidence" value="ECO:0007669"/>
    <property type="project" value="TreeGrafter"/>
</dbReference>
<gene>
    <name evidence="7" type="primary">CTNA</name>
    <name evidence="7" type="ORF">TR127401</name>
</gene>
<evidence type="ECO:0000313" key="7">
    <source>
        <dbReference type="EMBL" id="JAP63106.1"/>
    </source>
</evidence>
<protein>
    <submittedName>
        <fullName evidence="7">Catenin alpha</fullName>
    </submittedName>
</protein>
<dbReference type="GO" id="GO:0098609">
    <property type="term" value="P:cell-cell adhesion"/>
    <property type="evidence" value="ECO:0007669"/>
    <property type="project" value="TreeGrafter"/>
</dbReference>